<feature type="region of interest" description="Disordered" evidence="1">
    <location>
        <begin position="1237"/>
        <end position="1275"/>
    </location>
</feature>
<dbReference type="InterPro" id="IPR035892">
    <property type="entry name" value="C2_domain_sf"/>
</dbReference>
<evidence type="ECO:0000259" key="4">
    <source>
        <dbReference type="PROSITE" id="PS51259"/>
    </source>
</evidence>
<dbReference type="PROSITE" id="PS50004">
    <property type="entry name" value="C2"/>
    <property type="match status" value="1"/>
</dbReference>
<gene>
    <name evidence="5" type="ORF">GMORB2_6280</name>
</gene>
<reference evidence="5" key="1">
    <citation type="submission" date="2020-03" db="EMBL/GenBank/DDBJ databases">
        <title>Site-based positive gene gene selection in Geosmithia morbida across the United States reveals a broad range of putative effectors and factors for local host and environmental adapation.</title>
        <authorList>
            <person name="Onufrak A."/>
            <person name="Murdoch R.W."/>
            <person name="Gazis R."/>
            <person name="Huff M."/>
            <person name="Staton M."/>
            <person name="Klingeman W."/>
            <person name="Hadziabdic D."/>
        </authorList>
    </citation>
    <scope>NUCLEOTIDE SEQUENCE</scope>
    <source>
        <strain evidence="5">1262</strain>
    </source>
</reference>
<evidence type="ECO:0000259" key="2">
    <source>
        <dbReference type="PROSITE" id="PS50004"/>
    </source>
</evidence>
<feature type="domain" description="MHD2" evidence="4">
    <location>
        <begin position="1108"/>
        <end position="1230"/>
    </location>
</feature>
<dbReference type="SMART" id="SM00239">
    <property type="entry name" value="C2"/>
    <property type="match status" value="1"/>
</dbReference>
<dbReference type="OrthoDB" id="2015333at2759"/>
<dbReference type="Pfam" id="PF06292">
    <property type="entry name" value="MUN"/>
    <property type="match status" value="2"/>
</dbReference>
<dbReference type="CDD" id="cd04043">
    <property type="entry name" value="C2_Munc13_fungal"/>
    <property type="match status" value="1"/>
</dbReference>
<dbReference type="Gene3D" id="1.20.58.1100">
    <property type="match status" value="1"/>
</dbReference>
<dbReference type="Pfam" id="PF00168">
    <property type="entry name" value="C2"/>
    <property type="match status" value="1"/>
</dbReference>
<feature type="compositionally biased region" description="Polar residues" evidence="1">
    <location>
        <begin position="1"/>
        <end position="18"/>
    </location>
</feature>
<evidence type="ECO:0000259" key="3">
    <source>
        <dbReference type="PROSITE" id="PS51258"/>
    </source>
</evidence>
<protein>
    <submittedName>
        <fullName evidence="5">Ca2+-dependent lipid-binding protein, contains C2 domain</fullName>
    </submittedName>
</protein>
<dbReference type="InterPro" id="IPR052811">
    <property type="entry name" value="Glucose_resp_signaling"/>
</dbReference>
<dbReference type="PANTHER" id="PTHR47263">
    <property type="entry name" value="ADENYLATE CYCLASE ACTIVATION PROTEIN GIT1"/>
    <property type="match status" value="1"/>
</dbReference>
<accession>A0A9P4YXG1</accession>
<feature type="region of interest" description="Disordered" evidence="1">
    <location>
        <begin position="1361"/>
        <end position="1382"/>
    </location>
</feature>
<dbReference type="RefSeq" id="XP_035322231.1">
    <property type="nucleotide sequence ID" value="XM_035468250.1"/>
</dbReference>
<keyword evidence="6" id="KW-1185">Reference proteome</keyword>
<dbReference type="InterPro" id="IPR010439">
    <property type="entry name" value="MUN_dom"/>
</dbReference>
<evidence type="ECO:0000313" key="5">
    <source>
        <dbReference type="EMBL" id="KAF4123579.1"/>
    </source>
</evidence>
<dbReference type="PROSITE" id="PS51258">
    <property type="entry name" value="MHD1"/>
    <property type="match status" value="1"/>
</dbReference>
<dbReference type="Proteomes" id="UP000749293">
    <property type="component" value="Unassembled WGS sequence"/>
</dbReference>
<name>A0A9P4YXG1_9HYPO</name>
<dbReference type="Gene3D" id="2.60.40.150">
    <property type="entry name" value="C2 domain"/>
    <property type="match status" value="1"/>
</dbReference>
<dbReference type="SUPFAM" id="SSF49562">
    <property type="entry name" value="C2 domain (Calcium/lipid-binding domain, CaLB)"/>
    <property type="match status" value="1"/>
</dbReference>
<dbReference type="EMBL" id="JAANYQ010000006">
    <property type="protein sequence ID" value="KAF4123579.1"/>
    <property type="molecule type" value="Genomic_DNA"/>
</dbReference>
<dbReference type="InterPro" id="IPR000008">
    <property type="entry name" value="C2_dom"/>
</dbReference>
<evidence type="ECO:0000313" key="6">
    <source>
        <dbReference type="Proteomes" id="UP000749293"/>
    </source>
</evidence>
<dbReference type="GeneID" id="55972505"/>
<proteinExistence type="predicted"/>
<feature type="region of interest" description="Disordered" evidence="1">
    <location>
        <begin position="1"/>
        <end position="34"/>
    </location>
</feature>
<dbReference type="InterPro" id="IPR014770">
    <property type="entry name" value="Munc13_1"/>
</dbReference>
<comment type="caution">
    <text evidence="5">The sequence shown here is derived from an EMBL/GenBank/DDBJ whole genome shotgun (WGS) entry which is preliminary data.</text>
</comment>
<dbReference type="PROSITE" id="PS51259">
    <property type="entry name" value="MHD2"/>
    <property type="match status" value="1"/>
</dbReference>
<dbReference type="InterPro" id="IPR014772">
    <property type="entry name" value="Munc13_dom-2"/>
</dbReference>
<feature type="domain" description="MHD1" evidence="3">
    <location>
        <begin position="688"/>
        <end position="815"/>
    </location>
</feature>
<evidence type="ECO:0000256" key="1">
    <source>
        <dbReference type="SAM" id="MobiDB-lite"/>
    </source>
</evidence>
<feature type="compositionally biased region" description="Low complexity" evidence="1">
    <location>
        <begin position="1262"/>
        <end position="1271"/>
    </location>
</feature>
<dbReference type="Gene3D" id="1.10.357.50">
    <property type="match status" value="1"/>
</dbReference>
<feature type="domain" description="C2" evidence="2">
    <location>
        <begin position="896"/>
        <end position="1015"/>
    </location>
</feature>
<sequence>MSTASRLSWGATQRLRSSTKSETRSRADSRAQHTVVDHEDARSFALRTAYLHYLLQPKAKKKQYVSAPKPAPRSQTSIGQLIQEYGSGNSSSLKLPHNFSAIILARVGGVVKGQERLPGFNDAAVKRSFAEVYTAFSDPSFRKSIDRERKFEPLVLIFYSRATEAAKKGCAPDDDSWKLIPDRHLALFVRLTLKTLRDHGHDKDKPELASRLSTLENKLLTNDQNLVGGSSDSTGGTIEVAVPLSYEVKDMPLVQVVAAIFGLSLSDVQAEINENRQTWTEEAALRDLKSYQLRLSANMPGALGSQDFDIDESFDEWKKSEGPCLSAMMLDILTAKPLLARTSTGPTVPSRPQSMVSDDQVYAELGRALSNASNGGPAIDPSLNLGSLAIGDRSSIRTVEAHIYTFIPPDPRAFYKYILQQAMTFDQLHADPELDYQPLSKQSVELLADLSVRWRVPQSSRLICLLEVAARKFMDQEIIPEELDAVFDCVKGPQPELKKPPHIHGFSTPLNEIETSRWTIHDLAAYQHTLYSLYDAILRELYNLMEKCYDAKAPQMGPVMFILENHITNDPTFSPRPETASEFAEQLSQRLRQRAVDVYREYMQKEIPVYKEDWEFGHVVKLGKSVTKLCDRIRKRFQKMPEIMGVDPLEILVEEVFPSFEEDANAILQAIMLRVQDEGGEIDIQDGFDLYQELVEIRRIHERSLPSDHPFAFDIETLLVDFVWRWIRIAEGRMVDYVDEAIKQDQFQVRSEHPGQITMDSERHSVSIIDLFMLFNQTRDQVDKLEWNNELHVARFRTALAKSFSAGIGHYCEVVEQKFAHEMDRPSAEELATQSMSTQEKWMQLAKDAWNNKEKAEPFQFYPESFVKLNNIEYAMQEFDKLEKKMNPDYCATLIEKADASASKKRSKKQPSKYTFTIKVIEAEDLKACDSSGFSDPYVVFGDEYQKRLYKTRIIHRNLNPRWDESFDVTVQGPVNMIATIWDYDTFGDHDYVGRTSLKLDPFHFRDYLPREFWLDLDSQGRILIRVSMEGERDDIHFHFGRAFRHLKRTERDMVRKITDKLTSQISATLSHNTLRSLLGTGSIGAAMTGYWKKRTSTMPVVTTAQIEGVLTPLFEYFDDNFAIMKQTLTDQTMIAVMTRLWKEVLMTIENLVVPPLSEKPSMQKPLASKELDIVYHWLQKLFEFFNAKDEVTGEQEGVPESVLKSPKWHELKSVNYWYFEDTNMLIRESERMAAATAQRAQQALQQQQQQQQSSRPESMSHAHPPASASPGMVAMGGFASMGTIRRGKSIFMSRNLGTMRKAKEEKWREAQADPSDDVILRILRMRPEAAGYLKERHRQKERQAATAAAALIVKNSVNQGWNAGGHSRGASSLARNALPKR</sequence>
<feature type="compositionally biased region" description="Low complexity" evidence="1">
    <location>
        <begin position="1237"/>
        <end position="1253"/>
    </location>
</feature>
<organism evidence="5 6">
    <name type="scientific">Geosmithia morbida</name>
    <dbReference type="NCBI Taxonomy" id="1094350"/>
    <lineage>
        <taxon>Eukaryota</taxon>
        <taxon>Fungi</taxon>
        <taxon>Dikarya</taxon>
        <taxon>Ascomycota</taxon>
        <taxon>Pezizomycotina</taxon>
        <taxon>Sordariomycetes</taxon>
        <taxon>Hypocreomycetidae</taxon>
        <taxon>Hypocreales</taxon>
        <taxon>Bionectriaceae</taxon>
        <taxon>Geosmithia</taxon>
    </lineage>
</organism>
<feature type="compositionally biased region" description="Basic and acidic residues" evidence="1">
    <location>
        <begin position="19"/>
        <end position="34"/>
    </location>
</feature>
<dbReference type="PANTHER" id="PTHR47263:SF1">
    <property type="entry name" value="C2 DOMAIN PROTEIN (AFU_ORTHOLOGUE AFUA_7G02350)"/>
    <property type="match status" value="1"/>
</dbReference>